<dbReference type="Proteomes" id="UP001197875">
    <property type="component" value="Unassembled WGS sequence"/>
</dbReference>
<keyword evidence="3" id="KW-0548">Nucleotidyltransferase</keyword>
<dbReference type="GO" id="GO:0043709">
    <property type="term" value="P:cell adhesion involved in single-species biofilm formation"/>
    <property type="evidence" value="ECO:0007669"/>
    <property type="project" value="TreeGrafter"/>
</dbReference>
<evidence type="ECO:0000259" key="1">
    <source>
        <dbReference type="PROSITE" id="PS50112"/>
    </source>
</evidence>
<feature type="domain" description="PAS" evidence="1">
    <location>
        <begin position="183"/>
        <end position="225"/>
    </location>
</feature>
<dbReference type="PROSITE" id="PS50887">
    <property type="entry name" value="GGDEF"/>
    <property type="match status" value="1"/>
</dbReference>
<dbReference type="InterPro" id="IPR000014">
    <property type="entry name" value="PAS"/>
</dbReference>
<dbReference type="SUPFAM" id="SSF55073">
    <property type="entry name" value="Nucleotide cyclase"/>
    <property type="match status" value="2"/>
</dbReference>
<keyword evidence="4" id="KW-1185">Reference proteome</keyword>
<dbReference type="InterPro" id="IPR000160">
    <property type="entry name" value="GGDEF_dom"/>
</dbReference>
<dbReference type="InterPro" id="IPR029787">
    <property type="entry name" value="Nucleotide_cyclase"/>
</dbReference>
<accession>A0AAE3DRB2</accession>
<dbReference type="PANTHER" id="PTHR45138:SF9">
    <property type="entry name" value="DIGUANYLATE CYCLASE DGCM-RELATED"/>
    <property type="match status" value="1"/>
</dbReference>
<dbReference type="InterPro" id="IPR013655">
    <property type="entry name" value="PAS_fold_3"/>
</dbReference>
<dbReference type="CDD" id="cd01949">
    <property type="entry name" value="GGDEF"/>
    <property type="match status" value="1"/>
</dbReference>
<dbReference type="PROSITE" id="PS50112">
    <property type="entry name" value="PAS"/>
    <property type="match status" value="1"/>
</dbReference>
<dbReference type="Pfam" id="PF00990">
    <property type="entry name" value="GGDEF"/>
    <property type="match status" value="2"/>
</dbReference>
<protein>
    <submittedName>
        <fullName evidence="3">Diguanylate cyclase</fullName>
        <ecNumber evidence="3">2.7.7.65</ecNumber>
    </submittedName>
</protein>
<dbReference type="SUPFAM" id="SSF55785">
    <property type="entry name" value="PYP-like sensor domain (PAS domain)"/>
    <property type="match status" value="1"/>
</dbReference>
<dbReference type="NCBIfam" id="TIGR00254">
    <property type="entry name" value="GGDEF"/>
    <property type="match status" value="1"/>
</dbReference>
<gene>
    <name evidence="3" type="ORF">LKD71_04610</name>
</gene>
<dbReference type="PANTHER" id="PTHR45138">
    <property type="entry name" value="REGULATORY COMPONENTS OF SENSORY TRANSDUCTION SYSTEM"/>
    <property type="match status" value="1"/>
</dbReference>
<evidence type="ECO:0000313" key="4">
    <source>
        <dbReference type="Proteomes" id="UP001197875"/>
    </source>
</evidence>
<comment type="caution">
    <text evidence="3">The sequence shown here is derived from an EMBL/GenBank/DDBJ whole genome shotgun (WGS) entry which is preliminary data.</text>
</comment>
<evidence type="ECO:0000259" key="2">
    <source>
        <dbReference type="PROSITE" id="PS50887"/>
    </source>
</evidence>
<dbReference type="GO" id="GO:0052621">
    <property type="term" value="F:diguanylate cyclase activity"/>
    <property type="evidence" value="ECO:0007669"/>
    <property type="project" value="UniProtKB-EC"/>
</dbReference>
<name>A0AAE3DRB2_9FIRM</name>
<organism evidence="3 4">
    <name type="scientific">Fusicatenibacter faecihominis</name>
    <dbReference type="NCBI Taxonomy" id="2881276"/>
    <lineage>
        <taxon>Bacteria</taxon>
        <taxon>Bacillati</taxon>
        <taxon>Bacillota</taxon>
        <taxon>Clostridia</taxon>
        <taxon>Lachnospirales</taxon>
        <taxon>Lachnospiraceae</taxon>
        <taxon>Fusicatenibacter</taxon>
    </lineage>
</organism>
<dbReference type="Pfam" id="PF08447">
    <property type="entry name" value="PAS_3"/>
    <property type="match status" value="1"/>
</dbReference>
<dbReference type="AlphaFoldDB" id="A0AAE3DRB2"/>
<proteinExistence type="predicted"/>
<dbReference type="EC" id="2.7.7.65" evidence="3"/>
<dbReference type="Gene3D" id="3.30.450.20">
    <property type="entry name" value="PAS domain"/>
    <property type="match status" value="1"/>
</dbReference>
<feature type="domain" description="GGDEF" evidence="2">
    <location>
        <begin position="337"/>
        <end position="469"/>
    </location>
</feature>
<dbReference type="CDD" id="cd00130">
    <property type="entry name" value="PAS"/>
    <property type="match status" value="1"/>
</dbReference>
<sequence length="471" mass="54487">MQEKDGIALQDFLEHYQLELHLEENESSSLQFYVKDGEEERPLRCDIRRLRNEKGQHLGQLFVFSDAALETDLLTGFQEWESFQRFVKERKDSLPPSTGIAMCDINGLSVINSTMGTQSGDQKIRHLAESMRKCFPKQTYYVRGTEAALIALCSHSSEEEMRSLSAEVEKTENDVHSVFYSSYRLDEDMKILSVDDAFETITGYSKDDIRKKQFFQVDLIPEEERTEYLCKVNAELAKCPVVYLEHKIRRKDGTDNFVFCYGRVYYDSAARSQRSEITIADIRQTYSMKRLLDAEQNRAKICLHYWERTYRKDSLTGLLNHAAFRSDLELKLLQGKCRIVMLMMDMDHFKEYNDTYGHHNGDKYLILMAQTLEAALRKEDRACRMGGDEFAAALLFQPDVSEEKIQERVRMIFDKINLTLKAVEGGSGLSMGVAFAEPELTFNQLYELADKALYQAKESGRGRCVFYKTRG</sequence>
<dbReference type="InterPro" id="IPR050469">
    <property type="entry name" value="Diguanylate_Cyclase"/>
</dbReference>
<dbReference type="Gene3D" id="3.30.70.270">
    <property type="match status" value="2"/>
</dbReference>
<reference evidence="3 4" key="1">
    <citation type="submission" date="2021-10" db="EMBL/GenBank/DDBJ databases">
        <title>Anaerobic single-cell dispensing facilitates the cultivation of human gut bacteria.</title>
        <authorList>
            <person name="Afrizal A."/>
        </authorList>
    </citation>
    <scope>NUCLEOTIDE SEQUENCE [LARGE SCALE GENOMIC DNA]</scope>
    <source>
        <strain evidence="3 4">CLA-AA-H277</strain>
    </source>
</reference>
<dbReference type="InterPro" id="IPR035965">
    <property type="entry name" value="PAS-like_dom_sf"/>
</dbReference>
<keyword evidence="3" id="KW-0808">Transferase</keyword>
<dbReference type="RefSeq" id="WP_227614543.1">
    <property type="nucleotide sequence ID" value="NZ_JAJEPR010000005.1"/>
</dbReference>
<dbReference type="GO" id="GO:1902201">
    <property type="term" value="P:negative regulation of bacterial-type flagellum-dependent cell motility"/>
    <property type="evidence" value="ECO:0007669"/>
    <property type="project" value="TreeGrafter"/>
</dbReference>
<evidence type="ECO:0000313" key="3">
    <source>
        <dbReference type="EMBL" id="MCC2189110.1"/>
    </source>
</evidence>
<dbReference type="InterPro" id="IPR043128">
    <property type="entry name" value="Rev_trsase/Diguanyl_cyclase"/>
</dbReference>
<dbReference type="EMBL" id="JAJEPR010000005">
    <property type="protein sequence ID" value="MCC2189110.1"/>
    <property type="molecule type" value="Genomic_DNA"/>
</dbReference>
<dbReference type="SMART" id="SM00267">
    <property type="entry name" value="GGDEF"/>
    <property type="match status" value="1"/>
</dbReference>
<dbReference type="GO" id="GO:0005886">
    <property type="term" value="C:plasma membrane"/>
    <property type="evidence" value="ECO:0007669"/>
    <property type="project" value="TreeGrafter"/>
</dbReference>
<dbReference type="NCBIfam" id="TIGR00229">
    <property type="entry name" value="sensory_box"/>
    <property type="match status" value="1"/>
</dbReference>